<keyword evidence="8" id="KW-1185">Reference proteome</keyword>
<dbReference type="SUPFAM" id="SSF53335">
    <property type="entry name" value="S-adenosyl-L-methionine-dependent methyltransferases"/>
    <property type="match status" value="1"/>
</dbReference>
<dbReference type="REBASE" id="182806">
    <property type="entry name" value="DspNSZ14ORF1129P"/>
</dbReference>
<accession>A0A1P8F7P8</accession>
<dbReference type="PANTHER" id="PTHR33841">
    <property type="entry name" value="DNA METHYLTRANSFERASE YEEA-RELATED"/>
    <property type="match status" value="1"/>
</dbReference>
<evidence type="ECO:0000256" key="4">
    <source>
        <dbReference type="ARBA" id="ARBA00047942"/>
    </source>
</evidence>
<dbReference type="PANTHER" id="PTHR33841:SF1">
    <property type="entry name" value="DNA METHYLTRANSFERASE A"/>
    <property type="match status" value="1"/>
</dbReference>
<dbReference type="PRINTS" id="PR00507">
    <property type="entry name" value="N12N6MTFRASE"/>
</dbReference>
<dbReference type="GO" id="GO:0032259">
    <property type="term" value="P:methylation"/>
    <property type="evidence" value="ECO:0007669"/>
    <property type="project" value="UniProtKB-KW"/>
</dbReference>
<evidence type="ECO:0000256" key="3">
    <source>
        <dbReference type="ARBA" id="ARBA00022679"/>
    </source>
</evidence>
<evidence type="ECO:0000313" key="7">
    <source>
        <dbReference type="EMBL" id="APV44463.1"/>
    </source>
</evidence>
<dbReference type="AlphaFoldDB" id="A0A1P8F7P8"/>
<dbReference type="GO" id="GO:0009007">
    <property type="term" value="F:site-specific DNA-methyltransferase (adenine-specific) activity"/>
    <property type="evidence" value="ECO:0007669"/>
    <property type="project" value="UniProtKB-EC"/>
</dbReference>
<dbReference type="Gene3D" id="3.40.50.150">
    <property type="entry name" value="Vaccinia Virus protein VP39"/>
    <property type="match status" value="1"/>
</dbReference>
<gene>
    <name evidence="7" type="ORF">Dform_01129</name>
</gene>
<evidence type="ECO:0000313" key="8">
    <source>
        <dbReference type="Proteomes" id="UP000185934"/>
    </source>
</evidence>
<keyword evidence="2" id="KW-0489">Methyltransferase</keyword>
<evidence type="ECO:0000256" key="1">
    <source>
        <dbReference type="ARBA" id="ARBA00011900"/>
    </source>
</evidence>
<keyword evidence="3" id="KW-0808">Transferase</keyword>
<dbReference type="InterPro" id="IPR050953">
    <property type="entry name" value="N4_N6_ade-DNA_methylase"/>
</dbReference>
<dbReference type="InterPro" id="IPR029063">
    <property type="entry name" value="SAM-dependent_MTases_sf"/>
</dbReference>
<name>A0A1P8F7P8_9CHLR</name>
<dbReference type="Pfam" id="PF18135">
    <property type="entry name" value="Type_ISP_C"/>
    <property type="match status" value="1"/>
</dbReference>
<feature type="compositionally biased region" description="Basic and acidic residues" evidence="5">
    <location>
        <begin position="1064"/>
        <end position="1085"/>
    </location>
</feature>
<evidence type="ECO:0000256" key="5">
    <source>
        <dbReference type="SAM" id="MobiDB-lite"/>
    </source>
</evidence>
<dbReference type="OrthoDB" id="9758243at2"/>
<sequence>MPTEIRTILRDYANAVREKLTSGLGGQPEDQLKNPTENLIRAFGELLNHIAIAVTEVNTPEIGRPDMAVAIDSLLVGHIELKQPGIGVNPSVFTGHNLDQWKKFKQLPNLVYSDGNNWALFRSGQRVGEIIHLGDIAARGSLGIRPDAIDAFQSLLTQYLSWQPITPNSPRALAVLLAPLCRFLRDDVLGALLNEDSALSQLRTDWSTTLFPDAGEREFADAYAQTLTYALLLARFDGAGDLRPSRAAETLSHNHQLLGQVLNVLTDPQAYQEIGTAVDVLVRVIGAVAPNLLVEQDPDPWLYFYEDFLAEYDPELREERGVYYTPVQVVQCQTRLVAELLRERFGKPLAYADTDVVLLDPATGTGTYPLAAITEGVECVRERFGAGAVPHRATMLARNIHAFELLVGPYAVAHLRITQKLQESGAVLPDDGIHVYLTDTLESPEPAPSGRLPLSLRPLVDEHRRAGRVKRETRVLVCMGNPPYSRQSFEASEGTDDREARLERLLGDFIRLARGRTMFSHIASLYNSYVYFWRWALWKVFDTTDGPGIVSFITSSSYLKGPGFLGMREVMRKTFDDLWIIDLEGGSSGARRTENVFSIQTPVAIAIGVRNARPNPGSPANVHYVKITGRREDKLTTLDTIHSFADLQWTECSNEWTASFIPEGQSDFFKWPLVTDLFPWQHPGVKVGRTWPISVTNDTGVRRWQRLVSSSLSERSELFADRSFGRGTSTRPSIGLLPPPASTHSIRDLNPNSAAPPIIRYGHRSFDRKWIIADGRLFRTPSQPLWFTQSPKQIYMTSLLTGVLGHGPAAVVSALIPDLHFFRGSFGGKDVIPLWRDPSGTEPNITHGFIQYLERIYGTHIQPEDIFAYTYSILANSDFTQHFAEDLATSAARIPITTDVTLFRNGVDLGRRLIWLHTYGERLVPIGERIHRVPSGRARALRPISSTPDGYPNDFHWDEATETLHVGDGTFAPVTREVWEYEVSGLRPVRSWLGYRKREPSGRTSSPLDEIHPLEWPAEFNEELLELLWVLEQTVNMSPSLSAFLDAVLQSEIIQATELPFPTEEERRPPDSRGNDREPTEQSSF</sequence>
<dbReference type="EC" id="2.1.1.72" evidence="1"/>
<feature type="region of interest" description="Disordered" evidence="5">
    <location>
        <begin position="1058"/>
        <end position="1085"/>
    </location>
</feature>
<comment type="catalytic activity">
    <reaction evidence="4">
        <text>a 2'-deoxyadenosine in DNA + S-adenosyl-L-methionine = an N(6)-methyl-2'-deoxyadenosine in DNA + S-adenosyl-L-homocysteine + H(+)</text>
        <dbReference type="Rhea" id="RHEA:15197"/>
        <dbReference type="Rhea" id="RHEA-COMP:12418"/>
        <dbReference type="Rhea" id="RHEA-COMP:12419"/>
        <dbReference type="ChEBI" id="CHEBI:15378"/>
        <dbReference type="ChEBI" id="CHEBI:57856"/>
        <dbReference type="ChEBI" id="CHEBI:59789"/>
        <dbReference type="ChEBI" id="CHEBI:90615"/>
        <dbReference type="ChEBI" id="CHEBI:90616"/>
        <dbReference type="EC" id="2.1.1.72"/>
    </reaction>
</comment>
<dbReference type="STRING" id="1839801.Dform_01129"/>
<dbReference type="Proteomes" id="UP000185934">
    <property type="component" value="Chromosome"/>
</dbReference>
<organism evidence="7 8">
    <name type="scientific">Dehalogenimonas formicexedens</name>
    <dbReference type="NCBI Taxonomy" id="1839801"/>
    <lineage>
        <taxon>Bacteria</taxon>
        <taxon>Bacillati</taxon>
        <taxon>Chloroflexota</taxon>
        <taxon>Dehalococcoidia</taxon>
        <taxon>Dehalococcoidales</taxon>
        <taxon>Dehalococcoidaceae</taxon>
        <taxon>Dehalogenimonas</taxon>
    </lineage>
</organism>
<proteinExistence type="predicted"/>
<dbReference type="KEGG" id="dfo:Dform_01129"/>
<reference evidence="8" key="1">
    <citation type="submission" date="2016-11" db="EMBL/GenBank/DDBJ databases">
        <title>Dehalogenimonas formicexedens sp. nov., a chlorinated alkane respiring bacterium isolated from contaminated groundwater.</title>
        <authorList>
            <person name="Key T.A."/>
            <person name="Bowman K.S."/>
            <person name="Lee I."/>
            <person name="Chun J."/>
            <person name="Albuquerque L."/>
            <person name="da Costa M.S."/>
            <person name="Rainey F.A."/>
            <person name="Moe W.M."/>
        </authorList>
    </citation>
    <scope>NUCLEOTIDE SEQUENCE [LARGE SCALE GENOMIC DNA]</scope>
    <source>
        <strain evidence="8">NSZ-14</strain>
    </source>
</reference>
<protein>
    <recommendedName>
        <fullName evidence="1">site-specific DNA-methyltransferase (adenine-specific)</fullName>
        <ecNumber evidence="1">2.1.1.72</ecNumber>
    </recommendedName>
</protein>
<dbReference type="EMBL" id="CP018258">
    <property type="protein sequence ID" value="APV44463.1"/>
    <property type="molecule type" value="Genomic_DNA"/>
</dbReference>
<evidence type="ECO:0000256" key="2">
    <source>
        <dbReference type="ARBA" id="ARBA00022603"/>
    </source>
</evidence>
<dbReference type="InterPro" id="IPR041635">
    <property type="entry name" value="Type_ISP_LLaBIII_C"/>
</dbReference>
<dbReference type="RefSeq" id="WP_076004142.1">
    <property type="nucleotide sequence ID" value="NZ_CP018258.1"/>
</dbReference>
<feature type="domain" description="Type ISP restriction-modification enzyme LLaBIII C-terminal specificity" evidence="6">
    <location>
        <begin position="676"/>
        <end position="1027"/>
    </location>
</feature>
<evidence type="ECO:0000259" key="6">
    <source>
        <dbReference type="Pfam" id="PF18135"/>
    </source>
</evidence>